<dbReference type="Gene3D" id="3.50.7.10">
    <property type="entry name" value="GroEL"/>
    <property type="match status" value="1"/>
</dbReference>
<evidence type="ECO:0000313" key="9">
    <source>
        <dbReference type="EMBL" id="ABW97980.1"/>
    </source>
</evidence>
<dbReference type="Gene3D" id="3.30.260.10">
    <property type="entry name" value="TCP-1-like chaperonin intermediate domain"/>
    <property type="match status" value="1"/>
</dbReference>
<dbReference type="AlphaFoldDB" id="A9BKE7"/>
<dbReference type="SUPFAM" id="SSF52029">
    <property type="entry name" value="GroEL apical domain-like"/>
    <property type="match status" value="1"/>
</dbReference>
<dbReference type="GO" id="GO:0016887">
    <property type="term" value="F:ATP hydrolysis activity"/>
    <property type="evidence" value="ECO:0007669"/>
    <property type="project" value="InterPro"/>
</dbReference>
<comment type="subcellular location">
    <subcellularLocation>
        <location evidence="1">Cytoplasm</location>
    </subcellularLocation>
</comment>
<dbReference type="PROSITE" id="PS00995">
    <property type="entry name" value="TCP1_3"/>
    <property type="match status" value="1"/>
</dbReference>
<dbReference type="SUPFAM" id="SSF54849">
    <property type="entry name" value="GroEL-intermediate domain like"/>
    <property type="match status" value="1"/>
</dbReference>
<reference evidence="9 10" key="1">
    <citation type="journal article" date="2007" name="Proc. Natl. Acad. Sci. U.S.A.">
        <title>Nucleomorph genome of Hemiselmis andersenii reveals complete intron loss and compaction as a driver of protein structure and function.</title>
        <authorList>
            <person name="Lane C.E."/>
            <person name="van den Heuvel K."/>
            <person name="Kozera C."/>
            <person name="Curtis B.A."/>
            <person name="Parsons B.J."/>
            <person name="Bowman S."/>
            <person name="Archibald J.M."/>
        </authorList>
    </citation>
    <scope>NUCLEOTIDE SEQUENCE [LARGE SCALE GENOMIC DNA]</scope>
    <source>
        <strain evidence="9 10">CCMP644</strain>
    </source>
</reference>
<dbReference type="GO" id="GO:0005524">
    <property type="term" value="F:ATP binding"/>
    <property type="evidence" value="ECO:0007669"/>
    <property type="project" value="UniProtKB-KW"/>
</dbReference>
<keyword evidence="5 8" id="KW-0067">ATP-binding</keyword>
<dbReference type="InterPro" id="IPR002423">
    <property type="entry name" value="Cpn60/GroEL/TCP-1"/>
</dbReference>
<evidence type="ECO:0000256" key="5">
    <source>
        <dbReference type="ARBA" id="ARBA00022840"/>
    </source>
</evidence>
<dbReference type="InterPro" id="IPR002194">
    <property type="entry name" value="Chaperonin_TCP-1_CS"/>
</dbReference>
<evidence type="ECO:0000256" key="6">
    <source>
        <dbReference type="ARBA" id="ARBA00023186"/>
    </source>
</evidence>
<evidence type="ECO:0000256" key="1">
    <source>
        <dbReference type="ARBA" id="ARBA00004496"/>
    </source>
</evidence>
<evidence type="ECO:0000256" key="3">
    <source>
        <dbReference type="ARBA" id="ARBA00022490"/>
    </source>
</evidence>
<sequence length="508" mass="56696">MYKYNNIPIFLKDVKKIVELVKSTLGPKGMDKILLSKNGNFQVTNDGATILKNALFDSLALNIIRDVCNVQDEEIGDGTTSVCCLIGELISEAERLRSIQIHPQLIIKGFRIATKKTLNIIESKSFDYSNDPLRFCLEILNVVRTTLNSKIISPFREHFSRIVVKAVLKLKGSTNINFIKIIKKCGGSLKDSFIEDGYILEKKNGISQPKKIENARILIANTSMDTDKIKIYGAQIRVKTISRLAEIEVAEQKKIFDKCKKIISHKINVFINRQLIYNRHERFFMEHGILTIEQADFEGVERLALATGAEIVSTFDIPSKIKLGKCKIVEEILVGEEPMTRFSGCSNGDMCTIILRGANFQILDEAERSLHDALCVLGQVIRDPRLVWGGGNIEAHIARELENFSKKIPGKTALAIESFSKSIQGIPRIVSKNAGLDSIDLINKIKNAQEEGQEKACLDLNKGDIGKADELGLIESSKLKAQLVISAAEAAEMIIRIDHQFSEKTPEN</sequence>
<dbReference type="FunFam" id="3.50.7.10:FF:000002">
    <property type="entry name" value="T-complex protein 1 subunit beta"/>
    <property type="match status" value="1"/>
</dbReference>
<name>A9BKE7_HEMAN</name>
<keyword evidence="4 8" id="KW-0547">Nucleotide-binding</keyword>
<dbReference type="SUPFAM" id="SSF48592">
    <property type="entry name" value="GroEL equatorial domain-like"/>
    <property type="match status" value="1"/>
</dbReference>
<dbReference type="InterPro" id="IPR017998">
    <property type="entry name" value="Chaperone_TCP-1"/>
</dbReference>
<dbReference type="PRINTS" id="PR00304">
    <property type="entry name" value="TCOMPLEXTCP1"/>
</dbReference>
<comment type="similarity">
    <text evidence="2 8">Belongs to the TCP-1 chaperonin family.</text>
</comment>
<evidence type="ECO:0000256" key="7">
    <source>
        <dbReference type="ARBA" id="ARBA00033237"/>
    </source>
</evidence>
<dbReference type="RefSeq" id="XP_001712305.1">
    <property type="nucleotide sequence ID" value="XM_001712253.1"/>
</dbReference>
<dbReference type="InterPro" id="IPR012716">
    <property type="entry name" value="Chap_CCT_beta"/>
</dbReference>
<protein>
    <recommendedName>
        <fullName evidence="7">CCT-beta</fullName>
    </recommendedName>
</protein>
<dbReference type="InterPro" id="IPR027413">
    <property type="entry name" value="GROEL-like_equatorial_sf"/>
</dbReference>
<evidence type="ECO:0000256" key="2">
    <source>
        <dbReference type="ARBA" id="ARBA00008020"/>
    </source>
</evidence>
<evidence type="ECO:0000256" key="8">
    <source>
        <dbReference type="RuleBase" id="RU004187"/>
    </source>
</evidence>
<dbReference type="GeneID" id="5739563"/>
<keyword evidence="6 8" id="KW-0143">Chaperone</keyword>
<dbReference type="EMBL" id="CP000881">
    <property type="protein sequence ID" value="ABW97980.1"/>
    <property type="molecule type" value="Genomic_DNA"/>
</dbReference>
<gene>
    <name evidence="9" type="ORF">HAN_1g143</name>
</gene>
<dbReference type="GO" id="GO:0140662">
    <property type="term" value="F:ATP-dependent protein folding chaperone"/>
    <property type="evidence" value="ECO:0007669"/>
    <property type="project" value="InterPro"/>
</dbReference>
<keyword evidence="9" id="KW-0542">Nucleomorph</keyword>
<proteinExistence type="inferred from homology"/>
<organism evidence="9 10">
    <name type="scientific">Hemiselmis andersenii</name>
    <name type="common">Cryptophyte alga</name>
    <dbReference type="NCBI Taxonomy" id="464988"/>
    <lineage>
        <taxon>Eukaryota</taxon>
        <taxon>Cryptophyceae</taxon>
        <taxon>Cryptomonadales</taxon>
        <taxon>Hemiselmidaceae</taxon>
        <taxon>Hemiselmis</taxon>
    </lineage>
</organism>
<evidence type="ECO:0000256" key="4">
    <source>
        <dbReference type="ARBA" id="ARBA00022741"/>
    </source>
</evidence>
<dbReference type="Pfam" id="PF00118">
    <property type="entry name" value="Cpn60_TCP1"/>
    <property type="match status" value="1"/>
</dbReference>
<dbReference type="InterPro" id="IPR027409">
    <property type="entry name" value="GroEL-like_apical_dom_sf"/>
</dbReference>
<accession>A9BKE7</accession>
<dbReference type="PANTHER" id="PTHR11353">
    <property type="entry name" value="CHAPERONIN"/>
    <property type="match status" value="1"/>
</dbReference>
<evidence type="ECO:0000313" key="10">
    <source>
        <dbReference type="Proteomes" id="UP000243127"/>
    </source>
</evidence>
<dbReference type="Gene3D" id="1.10.560.10">
    <property type="entry name" value="GroEL-like equatorial domain"/>
    <property type="match status" value="1"/>
</dbReference>
<dbReference type="Proteomes" id="UP000243127">
    <property type="component" value="Nucleomorph 1"/>
</dbReference>
<dbReference type="InterPro" id="IPR027410">
    <property type="entry name" value="TCP-1-like_intermed_sf"/>
</dbReference>
<dbReference type="NCBIfam" id="TIGR02341">
    <property type="entry name" value="chap_CCT_beta"/>
    <property type="match status" value="1"/>
</dbReference>
<dbReference type="PROSITE" id="PS00750">
    <property type="entry name" value="TCP1_1"/>
    <property type="match status" value="1"/>
</dbReference>
<geneLocation type="nucleomorph" evidence="9"/>
<dbReference type="GO" id="GO:0051082">
    <property type="term" value="F:unfolded protein binding"/>
    <property type="evidence" value="ECO:0007669"/>
    <property type="project" value="InterPro"/>
</dbReference>
<keyword evidence="3" id="KW-0963">Cytoplasm</keyword>
<dbReference type="GO" id="GO:0005832">
    <property type="term" value="C:chaperonin-containing T-complex"/>
    <property type="evidence" value="ECO:0007669"/>
    <property type="project" value="InterPro"/>
</dbReference>